<dbReference type="InterPro" id="IPR004716">
    <property type="entry name" value="PTS_IIA_glucitol/sorbitol-sp"/>
</dbReference>
<dbReference type="EMBL" id="ACKY01000025">
    <property type="protein sequence ID" value="EEV89317.1"/>
    <property type="molecule type" value="Genomic_DNA"/>
</dbReference>
<dbReference type="SUPFAM" id="SSF141530">
    <property type="entry name" value="PTSIIA/GutA-like"/>
    <property type="match status" value="1"/>
</dbReference>
<dbReference type="GO" id="GO:0008982">
    <property type="term" value="F:protein-N(PI)-phosphohistidine-sugar phosphotransferase activity"/>
    <property type="evidence" value="ECO:0007669"/>
    <property type="project" value="InterPro"/>
</dbReference>
<dbReference type="Proteomes" id="UP000004870">
    <property type="component" value="Unassembled WGS sequence"/>
</dbReference>
<dbReference type="EC" id="2.7.1.69" evidence="2"/>
<organism evidence="2 3">
    <name type="scientific">Cardiobacterium hominis (strain ATCC 15826 / DSM 8339 / NCTC 10426 / 6573)</name>
    <dbReference type="NCBI Taxonomy" id="638300"/>
    <lineage>
        <taxon>Bacteria</taxon>
        <taxon>Pseudomonadati</taxon>
        <taxon>Pseudomonadota</taxon>
        <taxon>Gammaproteobacteria</taxon>
        <taxon>Cardiobacteriales</taxon>
        <taxon>Cardiobacteriaceae</taxon>
        <taxon>Cardiobacterium</taxon>
    </lineage>
</organism>
<accession>C8N7U7</accession>
<dbReference type="RefSeq" id="WP_004139841.1">
    <property type="nucleotide sequence ID" value="NZ_GG694025.1"/>
</dbReference>
<dbReference type="HOGENOM" id="CLU_138435_2_1_6"/>
<evidence type="ECO:0000313" key="3">
    <source>
        <dbReference type="Proteomes" id="UP000004870"/>
    </source>
</evidence>
<dbReference type="AlphaFoldDB" id="C8N7U7"/>
<dbReference type="InterPro" id="IPR036665">
    <property type="entry name" value="PTS_IIA_glucitol/sorbitol_sf"/>
</dbReference>
<feature type="modified residue" description="Phosphohistidine; by HPr" evidence="1">
    <location>
        <position position="44"/>
    </location>
</feature>
<dbReference type="STRING" id="2718.CHUV0807_0423"/>
<dbReference type="PANTHER" id="PTHR40398:SF1">
    <property type="entry name" value="PTS SYSTEM GLUCITOL_SORBITOL-SPECIFIC EIIA COMPONENT"/>
    <property type="match status" value="1"/>
</dbReference>
<keyword evidence="3" id="KW-1185">Reference proteome</keyword>
<dbReference type="Gene3D" id="2.40.33.40">
    <property type="entry name" value="Phosphotransferase system, glucitol/sorbitol-specific IIA component"/>
    <property type="match status" value="1"/>
</dbReference>
<protein>
    <submittedName>
        <fullName evidence="2">PTS system, glucitol/sorbitol-specific, IIA component</fullName>
        <ecNumber evidence="2">2.7.1.69</ecNumber>
    </submittedName>
</protein>
<dbReference type="GeneID" id="84789590"/>
<keyword evidence="2" id="KW-0808">Transferase</keyword>
<dbReference type="PROSITE" id="PS51097">
    <property type="entry name" value="PTS_EIIA_TYPE_5"/>
    <property type="match status" value="1"/>
</dbReference>
<comment type="caution">
    <text evidence="2">The sequence shown here is derived from an EMBL/GenBank/DDBJ whole genome shotgun (WGS) entry which is preliminary data.</text>
</comment>
<evidence type="ECO:0000256" key="1">
    <source>
        <dbReference type="PROSITE-ProRule" id="PRU00420"/>
    </source>
</evidence>
<gene>
    <name evidence="2" type="primary">srlB</name>
    <name evidence="2" type="ORF">HMPREF0198_0574</name>
</gene>
<proteinExistence type="predicted"/>
<dbReference type="OrthoDB" id="5113885at2"/>
<dbReference type="GO" id="GO:0005737">
    <property type="term" value="C:cytoplasm"/>
    <property type="evidence" value="ECO:0007669"/>
    <property type="project" value="InterPro"/>
</dbReference>
<dbReference type="GO" id="GO:0009401">
    <property type="term" value="P:phosphoenolpyruvate-dependent sugar phosphotransferase system"/>
    <property type="evidence" value="ECO:0007669"/>
    <property type="project" value="InterPro"/>
</dbReference>
<dbReference type="PANTHER" id="PTHR40398">
    <property type="entry name" value="PTS SYSTEM GLUCITOL/SORBITOL-SPECIFIC EIIA COMPONENT"/>
    <property type="match status" value="1"/>
</dbReference>
<evidence type="ECO:0000313" key="2">
    <source>
        <dbReference type="EMBL" id="EEV89317.1"/>
    </source>
</evidence>
<name>C8N7U7_CARH6</name>
<dbReference type="Pfam" id="PF03829">
    <property type="entry name" value="PTSIIA_gutA"/>
    <property type="match status" value="1"/>
</dbReference>
<dbReference type="GO" id="GO:0016301">
    <property type="term" value="F:kinase activity"/>
    <property type="evidence" value="ECO:0007669"/>
    <property type="project" value="TreeGrafter"/>
</dbReference>
<sequence length="123" mass="13293">MSVIYQSQFTRAGSLAREGFGDGMFITFAENEATDDMADYCFLHTHGQLTQDFTLGDLFVIAGKRFPLTAIGSNALDNFRALGHITVYFDGAETAKLPGTVHLLGNLPADALQDGSSFAIETH</sequence>
<reference evidence="2 3" key="1">
    <citation type="submission" date="2009-08" db="EMBL/GenBank/DDBJ databases">
        <authorList>
            <person name="Qin X."/>
            <person name="Bachman B."/>
            <person name="Battles P."/>
            <person name="Bell A."/>
            <person name="Bess C."/>
            <person name="Bickham C."/>
            <person name="Chaboub L."/>
            <person name="Chen D."/>
            <person name="Coyle M."/>
            <person name="Deiros D.R."/>
            <person name="Dinh H."/>
            <person name="Forbes L."/>
            <person name="Fowler G."/>
            <person name="Francisco L."/>
            <person name="Fu Q."/>
            <person name="Gubbala S."/>
            <person name="Hale W."/>
            <person name="Han Y."/>
            <person name="Hemphill L."/>
            <person name="Highlander S.K."/>
            <person name="Hirani K."/>
            <person name="Hogues M."/>
            <person name="Jackson L."/>
            <person name="Jakkamsetti A."/>
            <person name="Javaid M."/>
            <person name="Jiang H."/>
            <person name="Korchina V."/>
            <person name="Kovar C."/>
            <person name="Lara F."/>
            <person name="Lee S."/>
            <person name="Mata R."/>
            <person name="Mathew T."/>
            <person name="Moen C."/>
            <person name="Morales K."/>
            <person name="Munidasa M."/>
            <person name="Nazareth L."/>
            <person name="Ngo R."/>
            <person name="Nguyen L."/>
            <person name="Okwuonu G."/>
            <person name="Ongeri F."/>
            <person name="Patil S."/>
            <person name="Petrosino J."/>
            <person name="Pham C."/>
            <person name="Pham P."/>
            <person name="Pu L.-L."/>
            <person name="Puazo M."/>
            <person name="Raj R."/>
            <person name="Reid J."/>
            <person name="Rouhana J."/>
            <person name="Saada N."/>
            <person name="Shang Y."/>
            <person name="Simmons D."/>
            <person name="Thornton R."/>
            <person name="Warren J."/>
            <person name="Weissenberger G."/>
            <person name="Zhang J."/>
            <person name="Zhang L."/>
            <person name="Zhou C."/>
            <person name="Zhu D."/>
            <person name="Muzny D."/>
            <person name="Worley K."/>
            <person name="Gibbs R."/>
        </authorList>
    </citation>
    <scope>NUCLEOTIDE SEQUENCE [LARGE SCALE GENOMIC DNA]</scope>
    <source>
        <strain evidence="3">ATCC 15826 / DSM 8339 / NCTC 10426 / 6573</strain>
    </source>
</reference>